<dbReference type="STRING" id="1307839.L21SP5_00449"/>
<dbReference type="EMBL" id="CP013118">
    <property type="protein sequence ID" value="ALO14128.1"/>
    <property type="molecule type" value="Genomic_DNA"/>
</dbReference>
<dbReference type="RefSeq" id="WP_057951708.1">
    <property type="nucleotide sequence ID" value="NZ_CP013118.1"/>
</dbReference>
<evidence type="ECO:0000313" key="3">
    <source>
        <dbReference type="EMBL" id="ALO14128.1"/>
    </source>
</evidence>
<dbReference type="PANTHER" id="PTHR35580:SF1">
    <property type="entry name" value="PHYTASE-LIKE DOMAIN-CONTAINING PROTEIN"/>
    <property type="match status" value="1"/>
</dbReference>
<accession>A0A0S2HVR3</accession>
<feature type="signal peptide" evidence="2">
    <location>
        <begin position="1"/>
        <end position="19"/>
    </location>
</feature>
<dbReference type="Gene3D" id="2.80.10.50">
    <property type="match status" value="1"/>
</dbReference>
<feature type="compositionally biased region" description="Basic and acidic residues" evidence="1">
    <location>
        <begin position="82"/>
        <end position="98"/>
    </location>
</feature>
<dbReference type="PATRIC" id="fig|1307839.3.peg.489"/>
<dbReference type="SUPFAM" id="SSF101898">
    <property type="entry name" value="NHL repeat"/>
    <property type="match status" value="1"/>
</dbReference>
<gene>
    <name evidence="3" type="ORF">L21SP5_00449</name>
</gene>
<reference evidence="3 4" key="1">
    <citation type="submission" date="2015-11" db="EMBL/GenBank/DDBJ databases">
        <title>Description and complete genome sequence of a novel strain predominating in hypersaline microbial mats and representing a new family of the Bacteriodetes phylum.</title>
        <authorList>
            <person name="Spring S."/>
            <person name="Bunk B."/>
            <person name="Sproer C."/>
            <person name="Klenk H.-P."/>
        </authorList>
    </citation>
    <scope>NUCLEOTIDE SEQUENCE [LARGE SCALE GENOMIC DNA]</scope>
    <source>
        <strain evidence="3 4">L21-Spi-D4</strain>
    </source>
</reference>
<organism evidence="3 4">
    <name type="scientific">Salinivirga cyanobacteriivorans</name>
    <dbReference type="NCBI Taxonomy" id="1307839"/>
    <lineage>
        <taxon>Bacteria</taxon>
        <taxon>Pseudomonadati</taxon>
        <taxon>Bacteroidota</taxon>
        <taxon>Bacteroidia</taxon>
        <taxon>Bacteroidales</taxon>
        <taxon>Salinivirgaceae</taxon>
        <taxon>Salinivirga</taxon>
    </lineage>
</organism>
<protein>
    <recommendedName>
        <fullName evidence="5">Transglutaminase-like domain-containing protein</fullName>
    </recommendedName>
</protein>
<evidence type="ECO:0000256" key="2">
    <source>
        <dbReference type="SAM" id="SignalP"/>
    </source>
</evidence>
<evidence type="ECO:0008006" key="5">
    <source>
        <dbReference type="Google" id="ProtNLM"/>
    </source>
</evidence>
<name>A0A0S2HVR3_9BACT</name>
<keyword evidence="4" id="KW-1185">Reference proteome</keyword>
<evidence type="ECO:0000313" key="4">
    <source>
        <dbReference type="Proteomes" id="UP000064893"/>
    </source>
</evidence>
<feature type="chain" id="PRO_5006599249" description="Transglutaminase-like domain-containing protein" evidence="2">
    <location>
        <begin position="20"/>
        <end position="872"/>
    </location>
</feature>
<proteinExistence type="predicted"/>
<dbReference type="OrthoDB" id="9816224at2"/>
<evidence type="ECO:0000256" key="1">
    <source>
        <dbReference type="SAM" id="MobiDB-lite"/>
    </source>
</evidence>
<feature type="region of interest" description="Disordered" evidence="1">
    <location>
        <begin position="82"/>
        <end position="101"/>
    </location>
</feature>
<dbReference type="Gene3D" id="3.10.620.30">
    <property type="match status" value="1"/>
</dbReference>
<sequence precursor="true">MKSIAGIIIMLLIASVAVAQVDEDWEAYKEQQEKREQQYFKQQDELLAKYAEEMDKYIEKLDKEWQDFLEKKFKEFELYKESQPDIGPKPEEMPKADENATAEEEALEFKEAEPLKKKPAEVEKPILQKTAPKDFATSSQYFDFYGTDISIDYDRGFLNDFPDNISEQVISEKYGEMSKTNYNHLLEQLMTTRNEMNLNDWGYYLLVKNASEQIAGDDAGAVFLQWFLLIKSNYRARVAYKGDNLYLLIPAANNIYDVPFFTFNGIKYYLINGDHANVLTYDKDFPEATKIFDLNIDRPLNTDVKEKTKKVTFTYIGEPFEFDVQYNKNVIDYYNDFPLSDATVYFDATVAGNTKQSLKEGLQPIIADKSEKEAASILLRFVQTAFDYKTDQEQFGKEKFFFADELFNYPYSDCEDRSVLFAYLVKELMQLDVVGVGYSGHMATAVKFNEDIEGQYINYKDEKYTICDPTYINAPIGMTMPQYAGTPAEIFQLRNKLNEAYAEREIWGIVMDMGGYRGNNTGDIITDEQGNIYLTGYFSGTLKFGRYELNSEDGSRDMFVLKVDKDLNIHWAQSFGGEGTETGYGIAQAPNGDVVVTGSFDESFNFGYKYLKAKEMPDVLVARINPNGDLVWAQQVGLEEIGLQRGFMFTSEFEYDGDPVGNQIFKEAEQFQDFGLAINEEGNIYVTGAPYEMAGLGVQTASYDAGASFSAPEVLIEENSKLLEKDYNPAIAGLFAVIKLLNNSSIALPGEEAQRTLDKYNPEFKKRSPHIYKSIGRIQFIKNSEGIVTIKTDNQGEVSFKTLKVNNNARFKVSAYNSGNSQIDVLGGVSIGKSIIWYDLNAVKLYKTGDMIMDYDVDHTRIRMGIEKDILR</sequence>
<dbReference type="PANTHER" id="PTHR35580">
    <property type="entry name" value="CELL SURFACE GLYCOPROTEIN (S-LAYER PROTEIN)-LIKE PROTEIN"/>
    <property type="match status" value="1"/>
</dbReference>
<dbReference type="AlphaFoldDB" id="A0A0S2HVR3"/>
<dbReference type="Proteomes" id="UP000064893">
    <property type="component" value="Chromosome"/>
</dbReference>
<keyword evidence="2" id="KW-0732">Signal</keyword>
<dbReference type="InterPro" id="IPR052918">
    <property type="entry name" value="Motility_Chemotaxis_Reg"/>
</dbReference>
<dbReference type="KEGG" id="blq:L21SP5_00449"/>